<proteinExistence type="predicted"/>
<evidence type="ECO:0000313" key="1">
    <source>
        <dbReference type="EMBL" id="SVB27068.1"/>
    </source>
</evidence>
<dbReference type="SUPFAM" id="SSF49464">
    <property type="entry name" value="Carboxypeptidase regulatory domain-like"/>
    <property type="match status" value="1"/>
</dbReference>
<protein>
    <recommendedName>
        <fullName evidence="2">TonB-dependent receptor plug domain-containing protein</fullName>
    </recommendedName>
</protein>
<dbReference type="Pfam" id="PF13715">
    <property type="entry name" value="CarbopepD_reg_2"/>
    <property type="match status" value="1"/>
</dbReference>
<gene>
    <name evidence="1" type="ORF">METZ01_LOCUS179922</name>
</gene>
<dbReference type="Gene3D" id="2.60.40.1120">
    <property type="entry name" value="Carboxypeptidase-like, regulatory domain"/>
    <property type="match status" value="1"/>
</dbReference>
<reference evidence="1" key="1">
    <citation type="submission" date="2018-05" db="EMBL/GenBank/DDBJ databases">
        <authorList>
            <person name="Lanie J.A."/>
            <person name="Ng W.-L."/>
            <person name="Kazmierczak K.M."/>
            <person name="Andrzejewski T.M."/>
            <person name="Davidsen T.M."/>
            <person name="Wayne K.J."/>
            <person name="Tettelin H."/>
            <person name="Glass J.I."/>
            <person name="Rusch D."/>
            <person name="Podicherti R."/>
            <person name="Tsui H.-C.T."/>
            <person name="Winkler M.E."/>
        </authorList>
    </citation>
    <scope>NUCLEOTIDE SEQUENCE</scope>
</reference>
<dbReference type="InterPro" id="IPR008969">
    <property type="entry name" value="CarboxyPept-like_regulatory"/>
</dbReference>
<accession>A0A382CLF8</accession>
<organism evidence="1">
    <name type="scientific">marine metagenome</name>
    <dbReference type="NCBI Taxonomy" id="408172"/>
    <lineage>
        <taxon>unclassified sequences</taxon>
        <taxon>metagenomes</taxon>
        <taxon>ecological metagenomes</taxon>
    </lineage>
</organism>
<sequence>MVFRFLFILSLIHIVSFGKTVAGTVKNATNGKSIPNANIYIVELKQGRITNPYGYFEIELPKGSYTIHITNIGFKSYSSKFEVADQPI</sequence>
<dbReference type="EMBL" id="UINC01035137">
    <property type="protein sequence ID" value="SVB27068.1"/>
    <property type="molecule type" value="Genomic_DNA"/>
</dbReference>
<evidence type="ECO:0008006" key="2">
    <source>
        <dbReference type="Google" id="ProtNLM"/>
    </source>
</evidence>
<feature type="non-terminal residue" evidence="1">
    <location>
        <position position="88"/>
    </location>
</feature>
<dbReference type="AlphaFoldDB" id="A0A382CLF8"/>
<name>A0A382CLF8_9ZZZZ</name>